<gene>
    <name evidence="5" type="primary">rimM</name>
    <name evidence="8" type="ordered locus">Despr_2388</name>
</gene>
<evidence type="ECO:0000259" key="7">
    <source>
        <dbReference type="Pfam" id="PF24986"/>
    </source>
</evidence>
<evidence type="ECO:0000256" key="4">
    <source>
        <dbReference type="ARBA" id="ARBA00023186"/>
    </source>
</evidence>
<evidence type="ECO:0000256" key="3">
    <source>
        <dbReference type="ARBA" id="ARBA00022552"/>
    </source>
</evidence>
<comment type="similarity">
    <text evidence="5">Belongs to the RimM family.</text>
</comment>
<sequence length="180" mass="19584">MASTGSGTGDDFVALGLITRPHGIRGELKIRSFTEKPENLNRYRRLFLASDVSSAKLEFTNVLARVNGSSVILRLKECTDRDRAEELVGMLIWVPSKDLPPTAAGEFYLHSLQGKQARTTDGQELGTVETFLAGGGQNILVIRQGGEEYLVPVVGAFIVSITENMVILDLPLGLLDINRA</sequence>
<keyword evidence="2 5" id="KW-0690">Ribosome biogenesis</keyword>
<dbReference type="GO" id="GO:0005840">
    <property type="term" value="C:ribosome"/>
    <property type="evidence" value="ECO:0007669"/>
    <property type="project" value="InterPro"/>
</dbReference>
<keyword evidence="1 5" id="KW-0963">Cytoplasm</keyword>
<dbReference type="Proteomes" id="UP000006365">
    <property type="component" value="Chromosome"/>
</dbReference>
<evidence type="ECO:0000256" key="5">
    <source>
        <dbReference type="HAMAP-Rule" id="MF_00014"/>
    </source>
</evidence>
<organism evidence="8 9">
    <name type="scientific">Desulfobulbus propionicus (strain ATCC 33891 / DSM 2032 / VKM B-1956 / 1pr3)</name>
    <dbReference type="NCBI Taxonomy" id="577650"/>
    <lineage>
        <taxon>Bacteria</taxon>
        <taxon>Pseudomonadati</taxon>
        <taxon>Thermodesulfobacteriota</taxon>
        <taxon>Desulfobulbia</taxon>
        <taxon>Desulfobulbales</taxon>
        <taxon>Desulfobulbaceae</taxon>
        <taxon>Desulfobulbus</taxon>
    </lineage>
</organism>
<dbReference type="GO" id="GO:0006364">
    <property type="term" value="P:rRNA processing"/>
    <property type="evidence" value="ECO:0007669"/>
    <property type="project" value="UniProtKB-UniRule"/>
</dbReference>
<keyword evidence="4 5" id="KW-0143">Chaperone</keyword>
<protein>
    <recommendedName>
        <fullName evidence="5">Ribosome maturation factor RimM</fullName>
    </recommendedName>
</protein>
<dbReference type="InterPro" id="IPR036976">
    <property type="entry name" value="RimM_N_sf"/>
</dbReference>
<dbReference type="InterPro" id="IPR011033">
    <property type="entry name" value="PRC_barrel-like_sf"/>
</dbReference>
<evidence type="ECO:0000256" key="1">
    <source>
        <dbReference type="ARBA" id="ARBA00022490"/>
    </source>
</evidence>
<comment type="function">
    <text evidence="5">An accessory protein needed during the final step in the assembly of 30S ribosomal subunit, possibly for assembly of the head region. Essential for efficient processing of 16S rRNA. May be needed both before and after RbfA during the maturation of 16S rRNA. It has affinity for free ribosomal 30S subunits but not for 70S ribosomes.</text>
</comment>
<evidence type="ECO:0000313" key="9">
    <source>
        <dbReference type="Proteomes" id="UP000006365"/>
    </source>
</evidence>
<comment type="domain">
    <text evidence="5">The PRC barrel domain binds ribosomal protein uS19.</text>
</comment>
<comment type="subunit">
    <text evidence="5">Binds ribosomal protein uS19.</text>
</comment>
<feature type="domain" description="RimM N-terminal" evidence="6">
    <location>
        <begin position="15"/>
        <end position="97"/>
    </location>
</feature>
<dbReference type="PANTHER" id="PTHR33692">
    <property type="entry name" value="RIBOSOME MATURATION FACTOR RIMM"/>
    <property type="match status" value="1"/>
</dbReference>
<dbReference type="InterPro" id="IPR056792">
    <property type="entry name" value="PRC_RimM"/>
</dbReference>
<dbReference type="RefSeq" id="WP_015725066.1">
    <property type="nucleotide sequence ID" value="NC_014972.1"/>
</dbReference>
<dbReference type="HAMAP" id="MF_00014">
    <property type="entry name" value="Ribosome_mat_RimM"/>
    <property type="match status" value="1"/>
</dbReference>
<dbReference type="SUPFAM" id="SSF50346">
    <property type="entry name" value="PRC-barrel domain"/>
    <property type="match status" value="1"/>
</dbReference>
<dbReference type="InterPro" id="IPR011961">
    <property type="entry name" value="RimM"/>
</dbReference>
<evidence type="ECO:0000313" key="8">
    <source>
        <dbReference type="EMBL" id="ADW18529.1"/>
    </source>
</evidence>
<dbReference type="SUPFAM" id="SSF50447">
    <property type="entry name" value="Translation proteins"/>
    <property type="match status" value="1"/>
</dbReference>
<dbReference type="Pfam" id="PF24986">
    <property type="entry name" value="PRC_RimM"/>
    <property type="match status" value="1"/>
</dbReference>
<dbReference type="GO" id="GO:0042274">
    <property type="term" value="P:ribosomal small subunit biogenesis"/>
    <property type="evidence" value="ECO:0007669"/>
    <property type="project" value="UniProtKB-UniRule"/>
</dbReference>
<dbReference type="AlphaFoldDB" id="A0A7U3YNA5"/>
<dbReference type="PANTHER" id="PTHR33692:SF1">
    <property type="entry name" value="RIBOSOME MATURATION FACTOR RIMM"/>
    <property type="match status" value="1"/>
</dbReference>
<dbReference type="KEGG" id="dpr:Despr_2388"/>
<accession>A0A7U3YNA5</accession>
<dbReference type="GO" id="GO:0005737">
    <property type="term" value="C:cytoplasm"/>
    <property type="evidence" value="ECO:0007669"/>
    <property type="project" value="UniProtKB-SubCell"/>
</dbReference>
<proteinExistence type="inferred from homology"/>
<evidence type="ECO:0000256" key="2">
    <source>
        <dbReference type="ARBA" id="ARBA00022517"/>
    </source>
</evidence>
<dbReference type="Pfam" id="PF01782">
    <property type="entry name" value="RimM"/>
    <property type="match status" value="1"/>
</dbReference>
<dbReference type="NCBIfam" id="TIGR02273">
    <property type="entry name" value="16S_RimM"/>
    <property type="match status" value="1"/>
</dbReference>
<dbReference type="Gene3D" id="2.30.30.240">
    <property type="entry name" value="PRC-barrel domain"/>
    <property type="match status" value="1"/>
</dbReference>
<dbReference type="GO" id="GO:0043022">
    <property type="term" value="F:ribosome binding"/>
    <property type="evidence" value="ECO:0007669"/>
    <property type="project" value="InterPro"/>
</dbReference>
<dbReference type="EMBL" id="CP002364">
    <property type="protein sequence ID" value="ADW18529.1"/>
    <property type="molecule type" value="Genomic_DNA"/>
</dbReference>
<dbReference type="InterPro" id="IPR009000">
    <property type="entry name" value="Transl_B-barrel_sf"/>
</dbReference>
<dbReference type="InterPro" id="IPR002676">
    <property type="entry name" value="RimM_N"/>
</dbReference>
<dbReference type="Gene3D" id="2.40.30.60">
    <property type="entry name" value="RimM"/>
    <property type="match status" value="1"/>
</dbReference>
<reference evidence="8 9" key="1">
    <citation type="journal article" date="2011" name="Stand. Genomic Sci.">
        <title>Complete genome sequence of Desulfobulbus propionicus type strain (1pr3).</title>
        <authorList>
            <person name="Pagani I."/>
            <person name="Lapidus A."/>
            <person name="Nolan M."/>
            <person name="Lucas S."/>
            <person name="Hammon N."/>
            <person name="Deshpande S."/>
            <person name="Cheng J.F."/>
            <person name="Chertkov O."/>
            <person name="Davenport K."/>
            <person name="Tapia R."/>
            <person name="Han C."/>
            <person name="Goodwin L."/>
            <person name="Pitluck S."/>
            <person name="Liolios K."/>
            <person name="Mavromatis K."/>
            <person name="Ivanova N."/>
            <person name="Mikhailova N."/>
            <person name="Pati A."/>
            <person name="Chen A."/>
            <person name="Palaniappan K."/>
            <person name="Land M."/>
            <person name="Hauser L."/>
            <person name="Chang Y.J."/>
            <person name="Jeffries C.D."/>
            <person name="Detter J.C."/>
            <person name="Brambilla E."/>
            <person name="Kannan K.P."/>
            <person name="Djao O.D."/>
            <person name="Rohde M."/>
            <person name="Pukall R."/>
            <person name="Spring S."/>
            <person name="Goker M."/>
            <person name="Sikorski J."/>
            <person name="Woyke T."/>
            <person name="Bristow J."/>
            <person name="Eisen J.A."/>
            <person name="Markowitz V."/>
            <person name="Hugenholtz P."/>
            <person name="Kyrpides N.C."/>
            <person name="Klenk H.P."/>
        </authorList>
    </citation>
    <scope>NUCLEOTIDE SEQUENCE [LARGE SCALE GENOMIC DNA]</scope>
    <source>
        <strain evidence="9">ATCC 33891 / DSM 2032 / 1pr3</strain>
    </source>
</reference>
<comment type="subcellular location">
    <subcellularLocation>
        <location evidence="5">Cytoplasm</location>
    </subcellularLocation>
</comment>
<name>A0A7U3YNA5_DESPD</name>
<evidence type="ECO:0000259" key="6">
    <source>
        <dbReference type="Pfam" id="PF01782"/>
    </source>
</evidence>
<keyword evidence="9" id="KW-1185">Reference proteome</keyword>
<feature type="domain" description="Ribosome maturation factor RimM PRC barrel" evidence="7">
    <location>
        <begin position="110"/>
        <end position="174"/>
    </location>
</feature>
<keyword evidence="3 5" id="KW-0698">rRNA processing</keyword>